<feature type="transmembrane region" description="Helical" evidence="9">
    <location>
        <begin position="115"/>
        <end position="148"/>
    </location>
</feature>
<organism evidence="10 11">
    <name type="scientific">Lentzea xinjiangensis</name>
    <dbReference type="NCBI Taxonomy" id="402600"/>
    <lineage>
        <taxon>Bacteria</taxon>
        <taxon>Bacillati</taxon>
        <taxon>Actinomycetota</taxon>
        <taxon>Actinomycetes</taxon>
        <taxon>Pseudonocardiales</taxon>
        <taxon>Pseudonocardiaceae</taxon>
        <taxon>Lentzea</taxon>
    </lineage>
</organism>
<dbReference type="GO" id="GO:0005886">
    <property type="term" value="C:plasma membrane"/>
    <property type="evidence" value="ECO:0007669"/>
    <property type="project" value="UniProtKB-SubCell"/>
</dbReference>
<keyword evidence="11" id="KW-1185">Reference proteome</keyword>
<evidence type="ECO:0000313" key="10">
    <source>
        <dbReference type="EMBL" id="SES26688.1"/>
    </source>
</evidence>
<evidence type="ECO:0000256" key="5">
    <source>
        <dbReference type="ARBA" id="ARBA00022989"/>
    </source>
</evidence>
<feature type="transmembrane region" description="Helical" evidence="9">
    <location>
        <begin position="331"/>
        <end position="350"/>
    </location>
</feature>
<name>A0A1H9VYU0_9PSEU</name>
<feature type="transmembrane region" description="Helical" evidence="9">
    <location>
        <begin position="154"/>
        <end position="175"/>
    </location>
</feature>
<gene>
    <name evidence="10" type="ORF">SAMN05216188_12913</name>
</gene>
<evidence type="ECO:0000256" key="3">
    <source>
        <dbReference type="ARBA" id="ARBA00022679"/>
    </source>
</evidence>
<comment type="similarity">
    <text evidence="7">Belongs to the glycosyltransferase 87 family.</text>
</comment>
<evidence type="ECO:0000313" key="11">
    <source>
        <dbReference type="Proteomes" id="UP000199352"/>
    </source>
</evidence>
<protein>
    <recommendedName>
        <fullName evidence="12">DUF2029 domain-containing protein</fullName>
    </recommendedName>
</protein>
<keyword evidence="3" id="KW-0808">Transferase</keyword>
<feature type="region of interest" description="Disordered" evidence="8">
    <location>
        <begin position="393"/>
        <end position="414"/>
    </location>
</feature>
<keyword evidence="6 9" id="KW-0472">Membrane</keyword>
<sequence>MRTSVTITAVWSVGRAAVLFAMLSNPAFPRQLVAADVRLYSAWWTRFLSHGVFPAQDVAWQYPPGAALPMAVPGLVTGNFFSYLYAFALLVLIADLAVHVLLLRRCATTRGVAGGAWYWALVPPLLGTVWFTRIDVMATALAVAAVLINRRPLVSGLLLGAGAVLKVWPLLALGGLRRGRPVFFAALAATAVLVQTQLWSTVAMPGALGFLAHQRDRGLEVEAVAATPLVLYRLSGSGPELVLRYGSWELVGPFVGIALTTCRLTALTAGVFLVIWWRRSDWHPAVPYDAALTIVLVAMVTSPVLSPQYLIWATGLAAACLTRSDTTQRPAALLIAICCLLTQLHFPVLWHGIHNRDTLAAVVLALRNALLLGAAAWSITSLWTSTRRHAVQTGQPPVAQPVPAAASDASRSPS</sequence>
<reference evidence="11" key="1">
    <citation type="submission" date="2016-10" db="EMBL/GenBank/DDBJ databases">
        <authorList>
            <person name="Varghese N."/>
            <person name="Submissions S."/>
        </authorList>
    </citation>
    <scope>NUCLEOTIDE SEQUENCE [LARGE SCALE GENOMIC DNA]</scope>
    <source>
        <strain evidence="11">CGMCC 4.3525</strain>
    </source>
</reference>
<proteinExistence type="inferred from homology"/>
<dbReference type="EMBL" id="FOFR01000029">
    <property type="protein sequence ID" value="SES26688.1"/>
    <property type="molecule type" value="Genomic_DNA"/>
</dbReference>
<keyword evidence="4 9" id="KW-0812">Transmembrane</keyword>
<accession>A0A1H9VYU0</accession>
<dbReference type="RefSeq" id="WP_089960698.1">
    <property type="nucleotide sequence ID" value="NZ_FOFR01000029.1"/>
</dbReference>
<feature type="compositionally biased region" description="Low complexity" evidence="8">
    <location>
        <begin position="395"/>
        <end position="414"/>
    </location>
</feature>
<evidence type="ECO:0000256" key="4">
    <source>
        <dbReference type="ARBA" id="ARBA00022692"/>
    </source>
</evidence>
<evidence type="ECO:0000256" key="9">
    <source>
        <dbReference type="SAM" id="Phobius"/>
    </source>
</evidence>
<feature type="transmembrane region" description="Helical" evidence="9">
    <location>
        <begin position="288"/>
        <end position="311"/>
    </location>
</feature>
<evidence type="ECO:0000256" key="6">
    <source>
        <dbReference type="ARBA" id="ARBA00023136"/>
    </source>
</evidence>
<dbReference type="Proteomes" id="UP000199352">
    <property type="component" value="Unassembled WGS sequence"/>
</dbReference>
<evidence type="ECO:0008006" key="12">
    <source>
        <dbReference type="Google" id="ProtNLM"/>
    </source>
</evidence>
<keyword evidence="5 9" id="KW-1133">Transmembrane helix</keyword>
<evidence type="ECO:0000256" key="1">
    <source>
        <dbReference type="ARBA" id="ARBA00004651"/>
    </source>
</evidence>
<evidence type="ECO:0000256" key="2">
    <source>
        <dbReference type="ARBA" id="ARBA00022475"/>
    </source>
</evidence>
<dbReference type="Pfam" id="PF09594">
    <property type="entry name" value="GT87"/>
    <property type="match status" value="1"/>
</dbReference>
<evidence type="ECO:0000256" key="8">
    <source>
        <dbReference type="SAM" id="MobiDB-lite"/>
    </source>
</evidence>
<feature type="transmembrane region" description="Helical" evidence="9">
    <location>
        <begin position="359"/>
        <end position="379"/>
    </location>
</feature>
<feature type="transmembrane region" description="Helical" evidence="9">
    <location>
        <begin position="182"/>
        <end position="200"/>
    </location>
</feature>
<dbReference type="InterPro" id="IPR018584">
    <property type="entry name" value="GT87"/>
</dbReference>
<evidence type="ECO:0000256" key="7">
    <source>
        <dbReference type="ARBA" id="ARBA00024033"/>
    </source>
</evidence>
<dbReference type="GO" id="GO:0016758">
    <property type="term" value="F:hexosyltransferase activity"/>
    <property type="evidence" value="ECO:0007669"/>
    <property type="project" value="InterPro"/>
</dbReference>
<comment type="subcellular location">
    <subcellularLocation>
        <location evidence="1">Cell membrane</location>
        <topology evidence="1">Multi-pass membrane protein</topology>
    </subcellularLocation>
</comment>
<dbReference type="OrthoDB" id="4099703at2"/>
<feature type="transmembrane region" description="Helical" evidence="9">
    <location>
        <begin position="250"/>
        <end position="276"/>
    </location>
</feature>
<feature type="transmembrane region" description="Helical" evidence="9">
    <location>
        <begin position="80"/>
        <end position="103"/>
    </location>
</feature>
<keyword evidence="2" id="KW-1003">Cell membrane</keyword>
<dbReference type="AlphaFoldDB" id="A0A1H9VYU0"/>